<protein>
    <submittedName>
        <fullName evidence="1">Uncharacterized protein</fullName>
    </submittedName>
</protein>
<evidence type="ECO:0000313" key="1">
    <source>
        <dbReference type="EMBL" id="SIT36576.1"/>
    </source>
</evidence>
<dbReference type="Proteomes" id="UP000187012">
    <property type="component" value="Unassembled WGS sequence"/>
</dbReference>
<keyword evidence="2" id="KW-1185">Reference proteome</keyword>
<sequence length="37" mass="4043">MNVCRCSYIGYSSQSGNVDSKWGAPILKKHSSIAHNC</sequence>
<dbReference type="EMBL" id="CYGX02000009">
    <property type="protein sequence ID" value="SIT36576.1"/>
    <property type="molecule type" value="Genomic_DNA"/>
</dbReference>
<gene>
    <name evidence="1" type="ORF">BN2475_90093</name>
</gene>
<proteinExistence type="predicted"/>
<dbReference type="STRING" id="1247936.BN2475_90093"/>
<evidence type="ECO:0000313" key="2">
    <source>
        <dbReference type="Proteomes" id="UP000187012"/>
    </source>
</evidence>
<organism evidence="1 2">
    <name type="scientific">Paraburkholderia ribeironis</name>
    <dbReference type="NCBI Taxonomy" id="1247936"/>
    <lineage>
        <taxon>Bacteria</taxon>
        <taxon>Pseudomonadati</taxon>
        <taxon>Pseudomonadota</taxon>
        <taxon>Betaproteobacteria</taxon>
        <taxon>Burkholderiales</taxon>
        <taxon>Burkholderiaceae</taxon>
        <taxon>Paraburkholderia</taxon>
    </lineage>
</organism>
<reference evidence="1 2" key="1">
    <citation type="submission" date="2016-12" db="EMBL/GenBank/DDBJ databases">
        <authorList>
            <person name="Song W.-J."/>
            <person name="Kurnit D.M."/>
        </authorList>
    </citation>
    <scope>NUCLEOTIDE SEQUENCE [LARGE SCALE GENOMIC DNA]</scope>
    <source>
        <strain evidence="1 2">STM7296</strain>
    </source>
</reference>
<name>A0A1N7RN98_9BURK</name>
<accession>A0A1N7RN98</accession>
<dbReference type="AlphaFoldDB" id="A0A1N7RN98"/>